<organism evidence="2 3">
    <name type="scientific">Paramuricea clavata</name>
    <name type="common">Red gorgonian</name>
    <name type="synonym">Violescent sea-whip</name>
    <dbReference type="NCBI Taxonomy" id="317549"/>
    <lineage>
        <taxon>Eukaryota</taxon>
        <taxon>Metazoa</taxon>
        <taxon>Cnidaria</taxon>
        <taxon>Anthozoa</taxon>
        <taxon>Octocorallia</taxon>
        <taxon>Malacalcyonacea</taxon>
        <taxon>Plexauridae</taxon>
        <taxon>Paramuricea</taxon>
    </lineage>
</organism>
<feature type="compositionally biased region" description="Basic residues" evidence="1">
    <location>
        <begin position="67"/>
        <end position="76"/>
    </location>
</feature>
<feature type="compositionally biased region" description="Basic and acidic residues" evidence="1">
    <location>
        <begin position="1"/>
        <end position="12"/>
    </location>
</feature>
<name>A0A7D9EX61_PARCT</name>
<comment type="caution">
    <text evidence="2">The sequence shown here is derived from an EMBL/GenBank/DDBJ whole genome shotgun (WGS) entry which is preliminary data.</text>
</comment>
<sequence>MEEPADGHDENMHSSSQVAVAAVDLSSTEGSEVDILDVSIQNMSIHDSPTEDNEPEALMPCASSTPKKNKKHQISP</sequence>
<accession>A0A7D9EX61</accession>
<gene>
    <name evidence="2" type="ORF">PACLA_8A048541</name>
</gene>
<evidence type="ECO:0000313" key="2">
    <source>
        <dbReference type="EMBL" id="CAB4018603.1"/>
    </source>
</evidence>
<feature type="region of interest" description="Disordered" evidence="1">
    <location>
        <begin position="44"/>
        <end position="76"/>
    </location>
</feature>
<reference evidence="2" key="1">
    <citation type="submission" date="2020-04" db="EMBL/GenBank/DDBJ databases">
        <authorList>
            <person name="Alioto T."/>
            <person name="Alioto T."/>
            <person name="Gomez Garrido J."/>
        </authorList>
    </citation>
    <scope>NUCLEOTIDE SEQUENCE</scope>
    <source>
        <strain evidence="2">A484AB</strain>
    </source>
</reference>
<dbReference type="Proteomes" id="UP001152795">
    <property type="component" value="Unassembled WGS sequence"/>
</dbReference>
<dbReference type="AlphaFoldDB" id="A0A7D9EX61"/>
<dbReference type="EMBL" id="CACRXK020010083">
    <property type="protein sequence ID" value="CAB4018603.1"/>
    <property type="molecule type" value="Genomic_DNA"/>
</dbReference>
<proteinExistence type="predicted"/>
<feature type="region of interest" description="Disordered" evidence="1">
    <location>
        <begin position="1"/>
        <end position="29"/>
    </location>
</feature>
<evidence type="ECO:0000313" key="3">
    <source>
        <dbReference type="Proteomes" id="UP001152795"/>
    </source>
</evidence>
<keyword evidence="3" id="KW-1185">Reference proteome</keyword>
<evidence type="ECO:0000256" key="1">
    <source>
        <dbReference type="SAM" id="MobiDB-lite"/>
    </source>
</evidence>
<protein>
    <submittedName>
        <fullName evidence="2">Uncharacterized protein</fullName>
    </submittedName>
</protein>